<keyword evidence="4" id="KW-1185">Reference proteome</keyword>
<evidence type="ECO:0000256" key="1">
    <source>
        <dbReference type="SAM" id="MobiDB-lite"/>
    </source>
</evidence>
<feature type="transmembrane region" description="Helical" evidence="2">
    <location>
        <begin position="277"/>
        <end position="296"/>
    </location>
</feature>
<feature type="compositionally biased region" description="Basic and acidic residues" evidence="1">
    <location>
        <begin position="426"/>
        <end position="442"/>
    </location>
</feature>
<feature type="region of interest" description="Disordered" evidence="1">
    <location>
        <begin position="416"/>
        <end position="502"/>
    </location>
</feature>
<feature type="compositionally biased region" description="Basic residues" evidence="1">
    <location>
        <begin position="205"/>
        <end position="216"/>
    </location>
</feature>
<keyword evidence="2" id="KW-0812">Transmembrane</keyword>
<evidence type="ECO:0000313" key="4">
    <source>
        <dbReference type="Proteomes" id="UP000275385"/>
    </source>
</evidence>
<feature type="region of interest" description="Disordered" evidence="1">
    <location>
        <begin position="1"/>
        <end position="256"/>
    </location>
</feature>
<evidence type="ECO:0000313" key="3">
    <source>
        <dbReference type="EMBL" id="RKU40207.1"/>
    </source>
</evidence>
<feature type="compositionally biased region" description="Basic and acidic residues" evidence="1">
    <location>
        <begin position="180"/>
        <end position="204"/>
    </location>
</feature>
<organism evidence="3 4">
    <name type="scientific">Coniochaeta pulveracea</name>
    <dbReference type="NCBI Taxonomy" id="177199"/>
    <lineage>
        <taxon>Eukaryota</taxon>
        <taxon>Fungi</taxon>
        <taxon>Dikarya</taxon>
        <taxon>Ascomycota</taxon>
        <taxon>Pezizomycotina</taxon>
        <taxon>Sordariomycetes</taxon>
        <taxon>Sordariomycetidae</taxon>
        <taxon>Coniochaetales</taxon>
        <taxon>Coniochaetaceae</taxon>
        <taxon>Coniochaeta</taxon>
    </lineage>
</organism>
<dbReference type="Proteomes" id="UP000275385">
    <property type="component" value="Unassembled WGS sequence"/>
</dbReference>
<feature type="transmembrane region" description="Helical" evidence="2">
    <location>
        <begin position="308"/>
        <end position="328"/>
    </location>
</feature>
<feature type="compositionally biased region" description="Basic and acidic residues" evidence="1">
    <location>
        <begin position="21"/>
        <end position="44"/>
    </location>
</feature>
<dbReference type="EMBL" id="QVQW01000115">
    <property type="protein sequence ID" value="RKU40207.1"/>
    <property type="molecule type" value="Genomic_DNA"/>
</dbReference>
<protein>
    <submittedName>
        <fullName evidence="3">Uncharacterized protein</fullName>
    </submittedName>
</protein>
<evidence type="ECO:0000256" key="2">
    <source>
        <dbReference type="SAM" id="Phobius"/>
    </source>
</evidence>
<comment type="caution">
    <text evidence="3">The sequence shown here is derived from an EMBL/GenBank/DDBJ whole genome shotgun (WGS) entry which is preliminary data.</text>
</comment>
<accession>A0A420XX27</accession>
<name>A0A420XX27_9PEZI</name>
<proteinExistence type="predicted"/>
<reference evidence="3 4" key="1">
    <citation type="submission" date="2018-08" db="EMBL/GenBank/DDBJ databases">
        <title>Draft genome of the lignicolous fungus Coniochaeta pulveracea.</title>
        <authorList>
            <person name="Borstlap C.J."/>
            <person name="De Witt R.N."/>
            <person name="Botha A."/>
            <person name="Volschenk H."/>
        </authorList>
    </citation>
    <scope>NUCLEOTIDE SEQUENCE [LARGE SCALE GENOMIC DNA]</scope>
    <source>
        <strain evidence="3 4">CAB683</strain>
    </source>
</reference>
<dbReference type="AlphaFoldDB" id="A0A420XX27"/>
<dbReference type="OrthoDB" id="5417811at2759"/>
<keyword evidence="2" id="KW-0472">Membrane</keyword>
<sequence>MGGRFPSIFSRAQQSAPPLRRRYELDSDSEGDRQRLSPRIHDDNIYSSSISSPDPDVEAQHPSPEMAEARRSRFALPRWSRPTIPSFLSIDGRTDDARPRPRPSSSHYSGDLDEEPKTPVLPTLGIPDMPSTRLHLPNLQRTWTRGSNGPPTRPATGAREEASFAGHAEGLREPPAVMPAEHRGTTRGQDSGRVRESDGAGTDRQRRRHRRHRRDRYRMLINENDGTRRQEGQEETEVVRRHRRHRSDRSRREGKPQPKRFLFCFPWVKSKRARTQILRCFVSGVFLTLLLSVYLALSVTRNISSNEFSVLLILIILFVTIFFCHALIRLCMLMFKGGKGPHEGEEAERARRLAFSQMTGPGGYAIPRQPIRVVLARDEEAAGLESETMKFSPPAYGLWRESVRVDPNRIYWARNETAPAAPSEESVPHERGDGPTSLRDDSSSAMSEGQRPTMRRPPSYASDDGVSYVVEAQPRSIAPTTDVPVAQQSQELERPLRTARWC</sequence>
<feature type="compositionally biased region" description="Low complexity" evidence="1">
    <location>
        <begin position="45"/>
        <end position="54"/>
    </location>
</feature>
<gene>
    <name evidence="3" type="ORF">DL546_001807</name>
</gene>
<feature type="compositionally biased region" description="Polar residues" evidence="1">
    <location>
        <begin position="139"/>
        <end position="150"/>
    </location>
</feature>
<keyword evidence="2" id="KW-1133">Transmembrane helix</keyword>
<feature type="compositionally biased region" description="Basic residues" evidence="1">
    <location>
        <begin position="240"/>
        <end position="249"/>
    </location>
</feature>